<name>A0A8J2YV60_9PROT</name>
<proteinExistence type="predicted"/>
<dbReference type="EMBL" id="BMJQ01000007">
    <property type="protein sequence ID" value="GGF22311.1"/>
    <property type="molecule type" value="Genomic_DNA"/>
</dbReference>
<dbReference type="Proteomes" id="UP000646365">
    <property type="component" value="Unassembled WGS sequence"/>
</dbReference>
<reference evidence="1" key="1">
    <citation type="journal article" date="2014" name="Int. J. Syst. Evol. Microbiol.">
        <title>Complete genome sequence of Corynebacterium casei LMG S-19264T (=DSM 44701T), isolated from a smear-ripened cheese.</title>
        <authorList>
            <consortium name="US DOE Joint Genome Institute (JGI-PGF)"/>
            <person name="Walter F."/>
            <person name="Albersmeier A."/>
            <person name="Kalinowski J."/>
            <person name="Ruckert C."/>
        </authorList>
    </citation>
    <scope>NUCLEOTIDE SEQUENCE</scope>
    <source>
        <strain evidence="1">CGMCC 1.15725</strain>
    </source>
</reference>
<protein>
    <submittedName>
        <fullName evidence="1">Uncharacterized protein</fullName>
    </submittedName>
</protein>
<reference evidence="1" key="2">
    <citation type="submission" date="2020-09" db="EMBL/GenBank/DDBJ databases">
        <authorList>
            <person name="Sun Q."/>
            <person name="Zhou Y."/>
        </authorList>
    </citation>
    <scope>NUCLEOTIDE SEQUENCE</scope>
    <source>
        <strain evidence="1">CGMCC 1.15725</strain>
    </source>
</reference>
<gene>
    <name evidence="1" type="ORF">GCM10011611_30490</name>
</gene>
<dbReference type="AlphaFoldDB" id="A0A8J2YV60"/>
<comment type="caution">
    <text evidence="1">The sequence shown here is derived from an EMBL/GenBank/DDBJ whole genome shotgun (WGS) entry which is preliminary data.</text>
</comment>
<organism evidence="1 2">
    <name type="scientific">Aliidongia dinghuensis</name>
    <dbReference type="NCBI Taxonomy" id="1867774"/>
    <lineage>
        <taxon>Bacteria</taxon>
        <taxon>Pseudomonadati</taxon>
        <taxon>Pseudomonadota</taxon>
        <taxon>Alphaproteobacteria</taxon>
        <taxon>Rhodospirillales</taxon>
        <taxon>Dongiaceae</taxon>
        <taxon>Aliidongia</taxon>
    </lineage>
</organism>
<accession>A0A8J2YV60</accession>
<keyword evidence="2" id="KW-1185">Reference proteome</keyword>
<dbReference type="RefSeq" id="WP_189047202.1">
    <property type="nucleotide sequence ID" value="NZ_BMJQ01000007.1"/>
</dbReference>
<sequence length="76" mass="8189">MAHLTVGEALAALAGSGEIYRKLLARPGLDIALYKPDGIDPQTPRRPLTHLWNMAGARNVLSLRIGQAISVHASYL</sequence>
<evidence type="ECO:0000313" key="2">
    <source>
        <dbReference type="Proteomes" id="UP000646365"/>
    </source>
</evidence>
<evidence type="ECO:0000313" key="1">
    <source>
        <dbReference type="EMBL" id="GGF22311.1"/>
    </source>
</evidence>